<evidence type="ECO:0000313" key="11">
    <source>
        <dbReference type="Proteomes" id="UP000000496"/>
    </source>
</evidence>
<dbReference type="PANTHER" id="PTHR21047:SF2">
    <property type="entry name" value="THYMIDINE DIPHOSPHO-4-KETO-RHAMNOSE 3,5-EPIMERASE"/>
    <property type="match status" value="1"/>
</dbReference>
<protein>
    <recommendedName>
        <fullName evidence="4">dTDP-4-dehydrorhamnose 3,5-epimerase</fullName>
        <ecNumber evidence="3">5.1.3.13</ecNumber>
    </recommendedName>
    <alternativeName>
        <fullName evidence="6">Thymidine diphospho-4-keto-rhamnose 3,5-epimerase</fullName>
    </alternativeName>
    <alternativeName>
        <fullName evidence="5">dTDP-4-keto-6-deoxyglucose 3,5-epimerase</fullName>
    </alternativeName>
    <alternativeName>
        <fullName evidence="7">dTDP-6-deoxy-D-xylo-4-hexulose 3,5-epimerase</fullName>
    </alternativeName>
</protein>
<dbReference type="STRING" id="331113.SNE_A06720"/>
<dbReference type="OrthoDB" id="9801056at2"/>
<dbReference type="eggNOG" id="COG1898">
    <property type="taxonomic scope" value="Bacteria"/>
</dbReference>
<dbReference type="EC" id="5.1.3.13" evidence="3"/>
<dbReference type="RefSeq" id="WP_013943016.1">
    <property type="nucleotide sequence ID" value="NC_015713.1"/>
</dbReference>
<gene>
    <name evidence="10" type="primary">rfbC-B</name>
    <name evidence="10" type="ordered locus">SNE_A06720</name>
</gene>
<reference key="1">
    <citation type="journal article" date="2011" name="Mol. Biol. Evol.">
        <title>Unity in variety -- the pan-genome of the Chlamydiae.</title>
        <authorList>
            <person name="Collingro A."/>
            <person name="Tischler P."/>
            <person name="Weinmaier T."/>
            <person name="Penz T."/>
            <person name="Heinz E."/>
            <person name="Brunham R.C."/>
            <person name="Read T.D."/>
            <person name="Bavoil P.M."/>
            <person name="Sachse K."/>
            <person name="Kahane S."/>
            <person name="Friedman M.G."/>
            <person name="Rattei T."/>
            <person name="Myers G.S.A."/>
            <person name="Horn M."/>
        </authorList>
    </citation>
    <scope>NUCLEOTIDE SEQUENCE</scope>
    <source>
        <strain>Z</strain>
    </source>
</reference>
<evidence type="ECO:0000256" key="2">
    <source>
        <dbReference type="ARBA" id="ARBA00001997"/>
    </source>
</evidence>
<accession>F8L734</accession>
<keyword evidence="11" id="KW-1185">Reference proteome</keyword>
<comment type="catalytic activity">
    <reaction evidence="1">
        <text>dTDP-4-dehydro-6-deoxy-alpha-D-glucose = dTDP-4-dehydro-beta-L-rhamnose</text>
        <dbReference type="Rhea" id="RHEA:16969"/>
        <dbReference type="ChEBI" id="CHEBI:57649"/>
        <dbReference type="ChEBI" id="CHEBI:62830"/>
        <dbReference type="EC" id="5.1.3.13"/>
    </reaction>
</comment>
<evidence type="ECO:0000256" key="9">
    <source>
        <dbReference type="PIRSR" id="PIRSR600888-3"/>
    </source>
</evidence>
<evidence type="ECO:0000256" key="5">
    <source>
        <dbReference type="ARBA" id="ARBA00029758"/>
    </source>
</evidence>
<evidence type="ECO:0000256" key="3">
    <source>
        <dbReference type="ARBA" id="ARBA00012098"/>
    </source>
</evidence>
<evidence type="ECO:0000256" key="6">
    <source>
        <dbReference type="ARBA" id="ARBA00031424"/>
    </source>
</evidence>
<organism evidence="10 11">
    <name type="scientific">Simkania negevensis (strain ATCC VR-1471 / DSM 27360 / Z)</name>
    <dbReference type="NCBI Taxonomy" id="331113"/>
    <lineage>
        <taxon>Bacteria</taxon>
        <taxon>Pseudomonadati</taxon>
        <taxon>Chlamydiota</taxon>
        <taxon>Chlamydiia</taxon>
        <taxon>Parachlamydiales</taxon>
        <taxon>Simkaniaceae</taxon>
        <taxon>Simkania</taxon>
    </lineage>
</organism>
<evidence type="ECO:0000313" key="10">
    <source>
        <dbReference type="EMBL" id="CCB88549.1"/>
    </source>
</evidence>
<dbReference type="GO" id="GO:0008830">
    <property type="term" value="F:dTDP-4-dehydrorhamnose 3,5-epimerase activity"/>
    <property type="evidence" value="ECO:0007669"/>
    <property type="project" value="UniProtKB-EC"/>
</dbReference>
<proteinExistence type="predicted"/>
<dbReference type="EMBL" id="FR872582">
    <property type="protein sequence ID" value="CCB88549.1"/>
    <property type="molecule type" value="Genomic_DNA"/>
</dbReference>
<dbReference type="InterPro" id="IPR011051">
    <property type="entry name" value="RmlC_Cupin_sf"/>
</dbReference>
<dbReference type="Proteomes" id="UP000000496">
    <property type="component" value="Chromosome gsn.131"/>
</dbReference>
<evidence type="ECO:0000256" key="7">
    <source>
        <dbReference type="ARBA" id="ARBA00033311"/>
    </source>
</evidence>
<sequence>MSTLTLEKKLTVQKTPLEGVLLITPPTIFDDFRGDFVEIYNQELYQNAGITAEFVQDDYATSTKHVLRGIHGDDKTGKLVKCLYGTLYMLIVNNDSSSKEYKEWTSFTLNCRNHSQLYIPPKFGTSYLVMSDKAILHYKQTAYYHNAKQFTIKWNDPEYDFWWPISNPITSERDYPFNTR</sequence>
<dbReference type="GO" id="GO:0005829">
    <property type="term" value="C:cytosol"/>
    <property type="evidence" value="ECO:0007669"/>
    <property type="project" value="TreeGrafter"/>
</dbReference>
<dbReference type="Gene3D" id="2.60.120.10">
    <property type="entry name" value="Jelly Rolls"/>
    <property type="match status" value="1"/>
</dbReference>
<dbReference type="InterPro" id="IPR014710">
    <property type="entry name" value="RmlC-like_jellyroll"/>
</dbReference>
<reference evidence="10 11" key="2">
    <citation type="journal article" date="2011" name="Mol. Biol. Evol.">
        <title>Unity in variety--the pan-genome of the Chlamydiae.</title>
        <authorList>
            <person name="Collingro A."/>
            <person name="Tischler P."/>
            <person name="Weinmaier T."/>
            <person name="Penz T."/>
            <person name="Heinz E."/>
            <person name="Brunham R.C."/>
            <person name="Read T.D."/>
            <person name="Bavoil P.M."/>
            <person name="Sachse K."/>
            <person name="Kahane S."/>
            <person name="Friedman M.G."/>
            <person name="Rattei T."/>
            <person name="Myers G.S."/>
            <person name="Horn M."/>
        </authorList>
    </citation>
    <scope>NUCLEOTIDE SEQUENCE [LARGE SCALE GENOMIC DNA]</scope>
    <source>
        <strain evidence="11">ATCC VR-1471 / Z</strain>
    </source>
</reference>
<dbReference type="CDD" id="cd00438">
    <property type="entry name" value="cupin_RmlC"/>
    <property type="match status" value="1"/>
</dbReference>
<feature type="active site" description="Proton donor" evidence="8">
    <location>
        <position position="138"/>
    </location>
</feature>
<dbReference type="KEGG" id="sng:SNE_A06720"/>
<evidence type="ECO:0000256" key="4">
    <source>
        <dbReference type="ARBA" id="ARBA00019595"/>
    </source>
</evidence>
<feature type="site" description="Participates in a stacking interaction with the thymidine ring of dTDP-4-oxo-6-deoxyglucose" evidence="9">
    <location>
        <position position="144"/>
    </location>
</feature>
<name>F8L734_SIMNZ</name>
<dbReference type="Pfam" id="PF00908">
    <property type="entry name" value="dTDP_sugar_isom"/>
    <property type="match status" value="1"/>
</dbReference>
<dbReference type="InterPro" id="IPR000888">
    <property type="entry name" value="RmlC-like"/>
</dbReference>
<dbReference type="GO" id="GO:0000271">
    <property type="term" value="P:polysaccharide biosynthetic process"/>
    <property type="evidence" value="ECO:0007669"/>
    <property type="project" value="TreeGrafter"/>
</dbReference>
<dbReference type="HOGENOM" id="CLU_090940_1_1_0"/>
<dbReference type="AlphaFoldDB" id="F8L734"/>
<keyword evidence="10" id="KW-0413">Isomerase</keyword>
<feature type="active site" description="Proton acceptor" evidence="8">
    <location>
        <position position="71"/>
    </location>
</feature>
<dbReference type="PANTHER" id="PTHR21047">
    <property type="entry name" value="DTDP-6-DEOXY-D-GLUCOSE-3,5 EPIMERASE"/>
    <property type="match status" value="1"/>
</dbReference>
<comment type="function">
    <text evidence="2">Catalyzes the epimerization of the C3' and C5'positions of dTDP-6-deoxy-D-xylo-4-hexulose, forming dTDP-6-deoxy-L-lyxo-4-hexulose.</text>
</comment>
<evidence type="ECO:0000256" key="1">
    <source>
        <dbReference type="ARBA" id="ARBA00001298"/>
    </source>
</evidence>
<evidence type="ECO:0000256" key="8">
    <source>
        <dbReference type="PIRSR" id="PIRSR600888-1"/>
    </source>
</evidence>
<dbReference type="SUPFAM" id="SSF51182">
    <property type="entry name" value="RmlC-like cupins"/>
    <property type="match status" value="1"/>
</dbReference>